<dbReference type="AlphaFoldDB" id="A0A418W8V6"/>
<keyword evidence="2" id="KW-1185">Reference proteome</keyword>
<dbReference type="Proteomes" id="UP000284605">
    <property type="component" value="Unassembled WGS sequence"/>
</dbReference>
<dbReference type="EMBL" id="QYUK01000011">
    <property type="protein sequence ID" value="RJF86432.1"/>
    <property type="molecule type" value="Genomic_DNA"/>
</dbReference>
<organism evidence="1 2">
    <name type="scientific">Oleomonas cavernae</name>
    <dbReference type="NCBI Taxonomy" id="2320859"/>
    <lineage>
        <taxon>Bacteria</taxon>
        <taxon>Pseudomonadati</taxon>
        <taxon>Pseudomonadota</taxon>
        <taxon>Alphaproteobacteria</taxon>
        <taxon>Acetobacterales</taxon>
        <taxon>Acetobacteraceae</taxon>
        <taxon>Oleomonas</taxon>
    </lineage>
</organism>
<reference evidence="1 2" key="1">
    <citation type="submission" date="2018-09" db="EMBL/GenBank/DDBJ databases">
        <authorList>
            <person name="Zhu H."/>
        </authorList>
    </citation>
    <scope>NUCLEOTIDE SEQUENCE [LARGE SCALE GENOMIC DNA]</scope>
    <source>
        <strain evidence="1 2">K1W22B-8</strain>
    </source>
</reference>
<sequence>MADSSIPIRIWPATLEAARGLFPDDPTPLAIAKSVEVAVLLSRLDHMKQQLFDKIVAAFVERIDRRLEPVAALFETVLRHQGENDRRVANLLNEILDKLVSAPAPDGSSLQAMFANLIREIQQLSVYLQHLQPRR</sequence>
<gene>
    <name evidence="1" type="ORF">D3874_04820</name>
</gene>
<comment type="caution">
    <text evidence="1">The sequence shown here is derived from an EMBL/GenBank/DDBJ whole genome shotgun (WGS) entry which is preliminary data.</text>
</comment>
<protein>
    <submittedName>
        <fullName evidence="1">Uncharacterized protein</fullName>
    </submittedName>
</protein>
<proteinExistence type="predicted"/>
<dbReference type="RefSeq" id="WP_119777070.1">
    <property type="nucleotide sequence ID" value="NZ_QYUK01000011.1"/>
</dbReference>
<evidence type="ECO:0000313" key="1">
    <source>
        <dbReference type="EMBL" id="RJF86432.1"/>
    </source>
</evidence>
<name>A0A418W8V6_9PROT</name>
<evidence type="ECO:0000313" key="2">
    <source>
        <dbReference type="Proteomes" id="UP000284605"/>
    </source>
</evidence>
<accession>A0A418W8V6</accession>